<accession>A0ABT3KGK2</accession>
<evidence type="ECO:0000259" key="3">
    <source>
        <dbReference type="Pfam" id="PF01343"/>
    </source>
</evidence>
<dbReference type="InterPro" id="IPR029045">
    <property type="entry name" value="ClpP/crotonase-like_dom_sf"/>
</dbReference>
<dbReference type="Gene3D" id="6.20.330.10">
    <property type="match status" value="1"/>
</dbReference>
<sequence length="369" mass="40265">MRHLLQLMTNSPMMMTIDAHQANFELLKQFYQNPSLFLGGEKSGRVDTFCHLSVFGPTSHRFNGLDAHCNEILSYRDLRQSFNALVQDDSVKSIFVEFDGPGGEASGCFDLANLIKEIGAIKPVIGFINGGSYSANYALACACTELYASPHSMAGSIGVIFGRREIHNDKETITYFTTGEAKADGSPHLALSEAERERHQVMVNQLGDAFFQLVAQNRGVDATQVQALQAKIFSARDLLTHGLIDGIKTEDEIHTMMTDAKHKRIVAQINAAHEAETSDLKAQIVALQQSSLAQANNQTELAKKINHLAKAAGVPEMAGQLIQDNASEEAAAKALKEAAAKKDEDISLTSGLESHKEESYDMLQLIEEA</sequence>
<comment type="similarity">
    <text evidence="1">Belongs to the peptidase S49 family.</text>
</comment>
<dbReference type="PANTHER" id="PTHR42987:SF4">
    <property type="entry name" value="PROTEASE SOHB-RELATED"/>
    <property type="match status" value="1"/>
</dbReference>
<dbReference type="Proteomes" id="UP001431181">
    <property type="component" value="Unassembled WGS sequence"/>
</dbReference>
<dbReference type="Pfam" id="PF01343">
    <property type="entry name" value="Peptidase_S49"/>
    <property type="match status" value="1"/>
</dbReference>
<dbReference type="RefSeq" id="WP_265218862.1">
    <property type="nucleotide sequence ID" value="NZ_JAPEUL010000007.1"/>
</dbReference>
<keyword evidence="5" id="KW-1185">Reference proteome</keyword>
<protein>
    <submittedName>
        <fullName evidence="4">S49 family peptidase</fullName>
    </submittedName>
</protein>
<comment type="caution">
    <text evidence="4">The sequence shown here is derived from an EMBL/GenBank/DDBJ whole genome shotgun (WGS) entry which is preliminary data.</text>
</comment>
<dbReference type="InterPro" id="IPR002142">
    <property type="entry name" value="Peptidase_S49"/>
</dbReference>
<evidence type="ECO:0000313" key="4">
    <source>
        <dbReference type="EMBL" id="MCW4629645.1"/>
    </source>
</evidence>
<dbReference type="CDD" id="cd07022">
    <property type="entry name" value="S49_Sppa_36K_type"/>
    <property type="match status" value="1"/>
</dbReference>
<evidence type="ECO:0000256" key="2">
    <source>
        <dbReference type="SAM" id="MobiDB-lite"/>
    </source>
</evidence>
<evidence type="ECO:0000256" key="1">
    <source>
        <dbReference type="ARBA" id="ARBA00008683"/>
    </source>
</evidence>
<dbReference type="PANTHER" id="PTHR42987">
    <property type="entry name" value="PEPTIDASE S49"/>
    <property type="match status" value="1"/>
</dbReference>
<feature type="domain" description="Peptidase S49" evidence="3">
    <location>
        <begin position="120"/>
        <end position="261"/>
    </location>
</feature>
<evidence type="ECO:0000313" key="5">
    <source>
        <dbReference type="Proteomes" id="UP001431181"/>
    </source>
</evidence>
<proteinExistence type="inferred from homology"/>
<dbReference type="InterPro" id="IPR033855">
    <property type="entry name" value="Protein_C"/>
</dbReference>
<name>A0ABT3KGK2_9GAMM</name>
<dbReference type="SUPFAM" id="SSF52096">
    <property type="entry name" value="ClpP/crotonase"/>
    <property type="match status" value="1"/>
</dbReference>
<gene>
    <name evidence="4" type="ORF">ONZ52_12030</name>
</gene>
<organism evidence="4 5">
    <name type="scientific">Marinomonas rhodophyticola</name>
    <dbReference type="NCBI Taxonomy" id="2992803"/>
    <lineage>
        <taxon>Bacteria</taxon>
        <taxon>Pseudomonadati</taxon>
        <taxon>Pseudomonadota</taxon>
        <taxon>Gammaproteobacteria</taxon>
        <taxon>Oceanospirillales</taxon>
        <taxon>Oceanospirillaceae</taxon>
        <taxon>Marinomonas</taxon>
    </lineage>
</organism>
<feature type="region of interest" description="Disordered" evidence="2">
    <location>
        <begin position="336"/>
        <end position="363"/>
    </location>
</feature>
<dbReference type="EMBL" id="JAPEUL010000007">
    <property type="protein sequence ID" value="MCW4629645.1"/>
    <property type="molecule type" value="Genomic_DNA"/>
</dbReference>
<dbReference type="Gene3D" id="3.90.226.10">
    <property type="entry name" value="2-enoyl-CoA Hydratase, Chain A, domain 1"/>
    <property type="match status" value="1"/>
</dbReference>
<feature type="compositionally biased region" description="Basic and acidic residues" evidence="2">
    <location>
        <begin position="336"/>
        <end position="345"/>
    </location>
</feature>
<reference evidence="4" key="1">
    <citation type="submission" date="2022-11" db="EMBL/GenBank/DDBJ databases">
        <title>Marinomonas sp. nov., isolated from marine algae.</title>
        <authorList>
            <person name="Choi D.G."/>
            <person name="Kim J.M."/>
            <person name="Lee J.K."/>
            <person name="Baek J.H."/>
            <person name="Jeon C.O."/>
        </authorList>
    </citation>
    <scope>NUCLEOTIDE SEQUENCE</scope>
    <source>
        <strain evidence="4">KJ51-3</strain>
    </source>
</reference>